<dbReference type="Gene3D" id="3.90.1150.30">
    <property type="match status" value="2"/>
</dbReference>
<dbReference type="PANTHER" id="PTHR35145:SF1">
    <property type="entry name" value="CYTOPLASMIC PROTEIN"/>
    <property type="match status" value="1"/>
</dbReference>
<dbReference type="Proteomes" id="UP000319986">
    <property type="component" value="Unassembled WGS sequence"/>
</dbReference>
<evidence type="ECO:0008006" key="3">
    <source>
        <dbReference type="Google" id="ProtNLM"/>
    </source>
</evidence>
<dbReference type="PANTHER" id="PTHR35145">
    <property type="entry name" value="CYTOPLASMIC PROTEIN-RELATED"/>
    <property type="match status" value="1"/>
</dbReference>
<organism evidence="1 2">
    <name type="scientific">Corynebacterium variabile</name>
    <dbReference type="NCBI Taxonomy" id="1727"/>
    <lineage>
        <taxon>Bacteria</taxon>
        <taxon>Bacillati</taxon>
        <taxon>Actinomycetota</taxon>
        <taxon>Actinomycetes</taxon>
        <taxon>Mycobacteriales</taxon>
        <taxon>Corynebacteriaceae</taxon>
        <taxon>Corynebacterium</taxon>
    </lineage>
</organism>
<name>A0A4Y4C4Y2_9CORY</name>
<accession>A0A4Y4C4Y2</accession>
<dbReference type="AlphaFoldDB" id="A0A4Y4C4Y2"/>
<evidence type="ECO:0000313" key="2">
    <source>
        <dbReference type="Proteomes" id="UP000319986"/>
    </source>
</evidence>
<proteinExistence type="predicted"/>
<comment type="caution">
    <text evidence="1">The sequence shown here is derived from an EMBL/GenBank/DDBJ whole genome shotgun (WGS) entry which is preliminary data.</text>
</comment>
<dbReference type="InterPro" id="IPR007351">
    <property type="entry name" value="YjbR"/>
</dbReference>
<dbReference type="Pfam" id="PF04237">
    <property type="entry name" value="YjbR"/>
    <property type="match status" value="2"/>
</dbReference>
<dbReference type="InterPro" id="IPR058532">
    <property type="entry name" value="YjbR/MT2646/Rv2570-like"/>
</dbReference>
<reference evidence="1 2" key="1">
    <citation type="submission" date="2019-06" db="EMBL/GenBank/DDBJ databases">
        <title>Whole genome shotgun sequence of Corynebacterium variabile NBRC 15286.</title>
        <authorList>
            <person name="Hosoyama A."/>
            <person name="Uohara A."/>
            <person name="Ohji S."/>
            <person name="Ichikawa N."/>
        </authorList>
    </citation>
    <scope>NUCLEOTIDE SEQUENCE [LARGE SCALE GENOMIC DNA]</scope>
    <source>
        <strain evidence="1 2">NBRC 15286</strain>
    </source>
</reference>
<evidence type="ECO:0000313" key="1">
    <source>
        <dbReference type="EMBL" id="GEC86869.1"/>
    </source>
</evidence>
<sequence length="221" mass="24411">MLQTELTGEPIVILEADPLEARLLRQSHPDIAPGYHMNRRHWITLHPGGDLDRHMVEDLVTDSYLLVVGNLPRADRPVDPDTFRSGARLISGDALQERACALARSLAEVDEGYPFTDSLLVFKVTRHVFLIVTEDDSDPGITVKADPPDSDVLIQANGSITPGRYLDRHHWISVRPGPDTTETLVDELVRESYDLVVDGLPAAARYRLSTDSGNTTVDGGR</sequence>
<dbReference type="InterPro" id="IPR038056">
    <property type="entry name" value="YjbR-like_sf"/>
</dbReference>
<gene>
    <name evidence="1" type="ORF">CVA01_21830</name>
</gene>
<protein>
    <recommendedName>
        <fullName evidence="3">Cytoplasmic protein</fullName>
    </recommendedName>
</protein>
<dbReference type="EMBL" id="BJNT01000017">
    <property type="protein sequence ID" value="GEC86869.1"/>
    <property type="molecule type" value="Genomic_DNA"/>
</dbReference>
<dbReference type="SUPFAM" id="SSF142906">
    <property type="entry name" value="YjbR-like"/>
    <property type="match status" value="2"/>
</dbReference>